<dbReference type="GO" id="GO:0019380">
    <property type="term" value="P:3-phenylpropionate catabolic process"/>
    <property type="evidence" value="ECO:0007669"/>
    <property type="project" value="TreeGrafter"/>
</dbReference>
<protein>
    <submittedName>
        <fullName evidence="5">Anthranilate 1,2-dioxygenase small subunit</fullName>
    </submittedName>
</protein>
<dbReference type="Pfam" id="PF00866">
    <property type="entry name" value="Ring_hydroxyl_B"/>
    <property type="match status" value="1"/>
</dbReference>
<organism evidence="5 6">
    <name type="scientific">Acinetobacter soli</name>
    <dbReference type="NCBI Taxonomy" id="487316"/>
    <lineage>
        <taxon>Bacteria</taxon>
        <taxon>Pseudomonadati</taxon>
        <taxon>Pseudomonadota</taxon>
        <taxon>Gammaproteobacteria</taxon>
        <taxon>Moraxellales</taxon>
        <taxon>Moraxellaceae</taxon>
        <taxon>Acinetobacter</taxon>
    </lineage>
</organism>
<dbReference type="InterPro" id="IPR017640">
    <property type="entry name" value="Anthranilate_1-2-diOase_ssu"/>
</dbReference>
<evidence type="ECO:0000313" key="5">
    <source>
        <dbReference type="EMBL" id="APV34705.1"/>
    </source>
</evidence>
<keyword evidence="2" id="KW-0058">Aromatic hydrocarbons catabolism</keyword>
<evidence type="ECO:0000256" key="2">
    <source>
        <dbReference type="ARBA" id="ARBA00022797"/>
    </source>
</evidence>
<dbReference type="Proteomes" id="UP000185674">
    <property type="component" value="Chromosome"/>
</dbReference>
<dbReference type="RefSeq" id="WP_076032003.1">
    <property type="nucleotide sequence ID" value="NZ_BHGF01000010.1"/>
</dbReference>
<dbReference type="Gene3D" id="3.10.450.50">
    <property type="match status" value="1"/>
</dbReference>
<proteinExistence type="inferred from homology"/>
<dbReference type="eggNOG" id="COG5517">
    <property type="taxonomic scope" value="Bacteria"/>
</dbReference>
<dbReference type="NCBIfam" id="TIGR03231">
    <property type="entry name" value="anthran_1_2_B"/>
    <property type="match status" value="1"/>
</dbReference>
<evidence type="ECO:0000256" key="1">
    <source>
        <dbReference type="ARBA" id="ARBA00009570"/>
    </source>
</evidence>
<keyword evidence="3 5" id="KW-0223">Dioxygenase</keyword>
<dbReference type="GO" id="GO:0051213">
    <property type="term" value="F:dioxygenase activity"/>
    <property type="evidence" value="ECO:0007669"/>
    <property type="project" value="UniProtKB-KW"/>
</dbReference>
<dbReference type="InterPro" id="IPR000391">
    <property type="entry name" value="Rng_hydr_dOase-bsu"/>
</dbReference>
<dbReference type="InterPro" id="IPR032710">
    <property type="entry name" value="NTF2-like_dom_sf"/>
</dbReference>
<dbReference type="CDD" id="cd00667">
    <property type="entry name" value="ring_hydroxylating_dioxygenases_beta"/>
    <property type="match status" value="1"/>
</dbReference>
<dbReference type="AlphaFoldDB" id="A0A1P8EES3"/>
<evidence type="ECO:0000256" key="3">
    <source>
        <dbReference type="ARBA" id="ARBA00022964"/>
    </source>
</evidence>
<evidence type="ECO:0000256" key="4">
    <source>
        <dbReference type="ARBA" id="ARBA00023002"/>
    </source>
</evidence>
<sequence>MSLELHYAVSQFLYKKAELCDNYDWDAYLELYDEDSEYHIPQWIDDHTYVEDPNQGLSYIYYADRSGLEDRVFRIRTGKAASATPLPRTQHNIHNVQVQTRDDGLVEAKVSWRTLYNRQGLEGCFYGRATYVLRPTENSFRIRRQHSILLNDKIDSVLDFYHV</sequence>
<dbReference type="KEGG" id="asol:BEN76_01210"/>
<evidence type="ECO:0000313" key="6">
    <source>
        <dbReference type="Proteomes" id="UP000185674"/>
    </source>
</evidence>
<dbReference type="SUPFAM" id="SSF54427">
    <property type="entry name" value="NTF2-like"/>
    <property type="match status" value="1"/>
</dbReference>
<reference evidence="5 6" key="1">
    <citation type="submission" date="2016-08" db="EMBL/GenBank/DDBJ databases">
        <title>Complete genome sequence of Acinetobacter baylyi strain GFJ2.</title>
        <authorList>
            <person name="Tabata M."/>
            <person name="Kuboki S."/>
            <person name="Gibu N."/>
            <person name="Kinouchi Y."/>
            <person name="Vangnai A."/>
            <person name="Kasai D."/>
            <person name="Fukuda M."/>
        </authorList>
    </citation>
    <scope>NUCLEOTIDE SEQUENCE [LARGE SCALE GENOMIC DNA]</scope>
    <source>
        <strain evidence="5 6">GFJ2</strain>
    </source>
</reference>
<gene>
    <name evidence="5" type="ORF">BEN76_01210</name>
</gene>
<dbReference type="EMBL" id="CP016896">
    <property type="protein sequence ID" value="APV34705.1"/>
    <property type="molecule type" value="Genomic_DNA"/>
</dbReference>
<comment type="similarity">
    <text evidence="1">Belongs to the bacterial ring-hydroxylating dioxygenase beta subunit family.</text>
</comment>
<keyword evidence="4" id="KW-0560">Oxidoreductase</keyword>
<accession>A0A1P8EES3</accession>
<dbReference type="PANTHER" id="PTHR41534:SF1">
    <property type="entry name" value="BLR3401 PROTEIN"/>
    <property type="match status" value="1"/>
</dbReference>
<dbReference type="STRING" id="487316.BEN76_01210"/>
<name>A0A1P8EES3_9GAMM</name>
<dbReference type="PANTHER" id="PTHR41534">
    <property type="entry name" value="BLR3401 PROTEIN"/>
    <property type="match status" value="1"/>
</dbReference>